<dbReference type="STRING" id="1220579.GCA_001571345_00405"/>
<evidence type="ECO:0000313" key="2">
    <source>
        <dbReference type="Proteomes" id="UP000248257"/>
    </source>
</evidence>
<dbReference type="AlphaFoldDB" id="A0A318PPC7"/>
<name>A0A318PPC7_KOMXY</name>
<dbReference type="Proteomes" id="UP000248257">
    <property type="component" value="Unassembled WGS sequence"/>
</dbReference>
<comment type="caution">
    <text evidence="1">The sequence shown here is derived from an EMBL/GenBank/DDBJ whole genome shotgun (WGS) entry which is preliminary data.</text>
</comment>
<dbReference type="OrthoDB" id="9799894at2"/>
<sequence>MIRYQLRCGAGHEFEGWFPGSAAFERQAAGGLLSCPHCGAPDVTRALMAPAVHTGMPARQAEATATPATPMPAPTPPGHAPQAMPDTMLALLQKIRETVETHCDDVGDGFAEEALGMHRGEREARGIYGSMTEEEHAELDEAGVEIHAIPWVRRADS</sequence>
<accession>A0A318PPC7</accession>
<dbReference type="InterPro" id="IPR009562">
    <property type="entry name" value="DUF1178"/>
</dbReference>
<gene>
    <name evidence="1" type="ORF">CFR75_03280</name>
</gene>
<evidence type="ECO:0000313" key="1">
    <source>
        <dbReference type="EMBL" id="PYD58098.1"/>
    </source>
</evidence>
<reference evidence="1 2" key="1">
    <citation type="submission" date="2017-07" db="EMBL/GenBank/DDBJ databases">
        <title>A draft genome sequence of Komagataeibacter xylinus LMG 1515.</title>
        <authorList>
            <person name="Skraban J."/>
            <person name="Cleenwerck I."/>
            <person name="Vandamme P."/>
            <person name="Trcek J."/>
        </authorList>
    </citation>
    <scope>NUCLEOTIDE SEQUENCE [LARGE SCALE GENOMIC DNA]</scope>
    <source>
        <strain evidence="1 2">LMG 1515</strain>
    </source>
</reference>
<dbReference type="Pfam" id="PF06676">
    <property type="entry name" value="DUF1178"/>
    <property type="match status" value="1"/>
</dbReference>
<dbReference type="PIRSF" id="PIRSF032131">
    <property type="entry name" value="UCP032131"/>
    <property type="match status" value="1"/>
</dbReference>
<keyword evidence="2" id="KW-1185">Reference proteome</keyword>
<dbReference type="EMBL" id="NKUC01000004">
    <property type="protein sequence ID" value="PYD58098.1"/>
    <property type="molecule type" value="Genomic_DNA"/>
</dbReference>
<organism evidence="1 2">
    <name type="scientific">Komagataeibacter xylinus</name>
    <name type="common">Gluconacetobacter xylinus</name>
    <dbReference type="NCBI Taxonomy" id="28448"/>
    <lineage>
        <taxon>Bacteria</taxon>
        <taxon>Pseudomonadati</taxon>
        <taxon>Pseudomonadota</taxon>
        <taxon>Alphaproteobacteria</taxon>
        <taxon>Acetobacterales</taxon>
        <taxon>Acetobacteraceae</taxon>
        <taxon>Komagataeibacter</taxon>
    </lineage>
</organism>
<protein>
    <submittedName>
        <fullName evidence="1">Uncharacterized protein</fullName>
    </submittedName>
</protein>
<dbReference type="RefSeq" id="WP_061271715.1">
    <property type="nucleotide sequence ID" value="NZ_CBCRXN010000001.1"/>
</dbReference>
<proteinExistence type="predicted"/>